<sequence length="203" mass="23241">MRHWIIHIRLAQCINVTIKSRTEQQALATWLGEIQNFAHDWHKAHVCHLVSFIKYGDFNTAQVDRSTISEVHQTTWCCYEHVYTAIKCINLLCVWHTASDQAQPKFSCISNRAKSVVDLHRQFTSRNKNQAQWLTAMSSLTQQVGEGCKSKGQGLARTGLRTSQNVAARNCVRQRCDLNSERFHDPLASKSRCKSWVNTKIGK</sequence>
<proteinExistence type="predicted"/>
<gene>
    <name evidence="1" type="ORF">UFOPK2282_01247</name>
</gene>
<dbReference type="EMBL" id="CAEZWR010000170">
    <property type="protein sequence ID" value="CAB4674230.1"/>
    <property type="molecule type" value="Genomic_DNA"/>
</dbReference>
<accession>A0A6J6MJ33</accession>
<dbReference type="AntiFam" id="ANF00149">
    <property type="entry name" value="Shadow ORF (opposite cshA)"/>
</dbReference>
<organism evidence="1">
    <name type="scientific">freshwater metagenome</name>
    <dbReference type="NCBI Taxonomy" id="449393"/>
    <lineage>
        <taxon>unclassified sequences</taxon>
        <taxon>metagenomes</taxon>
        <taxon>ecological metagenomes</taxon>
    </lineage>
</organism>
<reference evidence="1" key="1">
    <citation type="submission" date="2020-05" db="EMBL/GenBank/DDBJ databases">
        <authorList>
            <person name="Chiriac C."/>
            <person name="Salcher M."/>
            <person name="Ghai R."/>
            <person name="Kavagutti S V."/>
        </authorList>
    </citation>
    <scope>NUCLEOTIDE SEQUENCE</scope>
</reference>
<dbReference type="AlphaFoldDB" id="A0A6J6MJ33"/>
<protein>
    <submittedName>
        <fullName evidence="1">Unannotated protein</fullName>
    </submittedName>
</protein>
<name>A0A6J6MJ33_9ZZZZ</name>
<evidence type="ECO:0000313" key="1">
    <source>
        <dbReference type="EMBL" id="CAB4674230.1"/>
    </source>
</evidence>